<comment type="caution">
    <text evidence="2">The sequence shown here is derived from an EMBL/GenBank/DDBJ whole genome shotgun (WGS) entry which is preliminary data.</text>
</comment>
<evidence type="ECO:0000313" key="3">
    <source>
        <dbReference type="Proteomes" id="UP000285112"/>
    </source>
</evidence>
<dbReference type="Proteomes" id="UP000285112">
    <property type="component" value="Unassembled WGS sequence"/>
</dbReference>
<protein>
    <submittedName>
        <fullName evidence="2">Uncharacterized protein</fullName>
    </submittedName>
</protein>
<name>A0A419I4C7_9PSEU</name>
<feature type="compositionally biased region" description="Basic and acidic residues" evidence="1">
    <location>
        <begin position="53"/>
        <end position="68"/>
    </location>
</feature>
<proteinExistence type="predicted"/>
<sequence length="68" mass="6939">MDSARAAGSFLAGTSAECASVTVPVDYAQPGGRSIPASDPADRRGVLVLHPRRAGDEVARAGGHEPPR</sequence>
<reference evidence="2 3" key="1">
    <citation type="submission" date="2018-09" db="EMBL/GenBank/DDBJ databases">
        <title>YIM PH 21725 draft genome.</title>
        <authorList>
            <person name="Miao C."/>
        </authorList>
    </citation>
    <scope>NUCLEOTIDE SEQUENCE [LARGE SCALE GENOMIC DNA]</scope>
    <source>
        <strain evidence="3">YIM PH21725</strain>
    </source>
</reference>
<accession>A0A419I4C7</accession>
<dbReference type="AlphaFoldDB" id="A0A419I4C7"/>
<keyword evidence="3" id="KW-1185">Reference proteome</keyword>
<evidence type="ECO:0000256" key="1">
    <source>
        <dbReference type="SAM" id="MobiDB-lite"/>
    </source>
</evidence>
<organism evidence="2 3">
    <name type="scientific">Amycolatopsis panacis</name>
    <dbReference type="NCBI Taxonomy" id="2340917"/>
    <lineage>
        <taxon>Bacteria</taxon>
        <taxon>Bacillati</taxon>
        <taxon>Actinomycetota</taxon>
        <taxon>Actinomycetes</taxon>
        <taxon>Pseudonocardiales</taxon>
        <taxon>Pseudonocardiaceae</taxon>
        <taxon>Amycolatopsis</taxon>
    </lineage>
</organism>
<gene>
    <name evidence="2" type="ORF">D5S19_14545</name>
</gene>
<evidence type="ECO:0000313" key="2">
    <source>
        <dbReference type="EMBL" id="RJQ85218.1"/>
    </source>
</evidence>
<dbReference type="EMBL" id="QZFV01000080">
    <property type="protein sequence ID" value="RJQ85218.1"/>
    <property type="molecule type" value="Genomic_DNA"/>
</dbReference>
<feature type="region of interest" description="Disordered" evidence="1">
    <location>
        <begin position="30"/>
        <end position="68"/>
    </location>
</feature>